<dbReference type="EMBL" id="BAZW01000001">
    <property type="protein sequence ID" value="GAO28054.1"/>
    <property type="molecule type" value="Genomic_DNA"/>
</dbReference>
<evidence type="ECO:0000313" key="2">
    <source>
        <dbReference type="Proteomes" id="UP000032900"/>
    </source>
</evidence>
<sequence length="61" mass="6921">MSGAAAHDSSAYKAQKNFLCNRPFRLVMAQQQLHLNRRVGPRAISPYSIVEKNILTQAFQF</sequence>
<accession>A0A0E9LS27</accession>
<gene>
    <name evidence="1" type="ORF">JCM15548_112</name>
</gene>
<dbReference type="AlphaFoldDB" id="A0A0E9LS27"/>
<dbReference type="Proteomes" id="UP000032900">
    <property type="component" value="Unassembled WGS sequence"/>
</dbReference>
<reference evidence="1 2" key="1">
    <citation type="journal article" date="2015" name="Microbes Environ.">
        <title>Distribution and evolution of nitrogen fixation genes in the phylum bacteroidetes.</title>
        <authorList>
            <person name="Inoue J."/>
            <person name="Oshima K."/>
            <person name="Suda W."/>
            <person name="Sakamoto M."/>
            <person name="Iino T."/>
            <person name="Noda S."/>
            <person name="Hongoh Y."/>
            <person name="Hattori M."/>
            <person name="Ohkuma M."/>
        </authorList>
    </citation>
    <scope>NUCLEOTIDE SEQUENCE [LARGE SCALE GENOMIC DNA]</scope>
    <source>
        <strain evidence="1">JCM 15548</strain>
    </source>
</reference>
<comment type="caution">
    <text evidence="1">The sequence shown here is derived from an EMBL/GenBank/DDBJ whole genome shotgun (WGS) entry which is preliminary data.</text>
</comment>
<protein>
    <submittedName>
        <fullName evidence="1">Uncharacterized protein</fullName>
    </submittedName>
</protein>
<dbReference type="STRING" id="1236989.JCM15548_112"/>
<organism evidence="1 2">
    <name type="scientific">Geofilum rubicundum JCM 15548</name>
    <dbReference type="NCBI Taxonomy" id="1236989"/>
    <lineage>
        <taxon>Bacteria</taxon>
        <taxon>Pseudomonadati</taxon>
        <taxon>Bacteroidota</taxon>
        <taxon>Bacteroidia</taxon>
        <taxon>Marinilabiliales</taxon>
        <taxon>Marinilabiliaceae</taxon>
        <taxon>Geofilum</taxon>
    </lineage>
</organism>
<proteinExistence type="predicted"/>
<evidence type="ECO:0000313" key="1">
    <source>
        <dbReference type="EMBL" id="GAO28054.1"/>
    </source>
</evidence>
<name>A0A0E9LS27_9BACT</name>
<keyword evidence="2" id="KW-1185">Reference proteome</keyword>